<dbReference type="GO" id="GO:0005737">
    <property type="term" value="C:cytoplasm"/>
    <property type="evidence" value="ECO:0007669"/>
    <property type="project" value="UniProtKB-ARBA"/>
</dbReference>
<protein>
    <recommendedName>
        <fullName evidence="2">glutathione transferase</fullName>
        <ecNumber evidence="2">2.5.1.18</ecNumber>
    </recommendedName>
</protein>
<dbReference type="PANTHER" id="PTHR44051:SF9">
    <property type="entry name" value="GLUTATHIONE S-TRANSFERASE 1"/>
    <property type="match status" value="1"/>
</dbReference>
<keyword evidence="7" id="KW-1185">Reference proteome</keyword>
<evidence type="ECO:0000256" key="1">
    <source>
        <dbReference type="ARBA" id="ARBA00007409"/>
    </source>
</evidence>
<dbReference type="GO" id="GO:0004364">
    <property type="term" value="F:glutathione transferase activity"/>
    <property type="evidence" value="ECO:0007669"/>
    <property type="project" value="UniProtKB-EC"/>
</dbReference>
<dbReference type="AlphaFoldDB" id="A0A8K0UL09"/>
<dbReference type="PANTHER" id="PTHR44051">
    <property type="entry name" value="GLUTATHIONE S-TRANSFERASE-RELATED"/>
    <property type="match status" value="1"/>
</dbReference>
<comment type="similarity">
    <text evidence="1">Belongs to the GST superfamily.</text>
</comment>
<dbReference type="Gene3D" id="3.40.30.10">
    <property type="entry name" value="Glutaredoxin"/>
    <property type="match status" value="1"/>
</dbReference>
<evidence type="ECO:0000259" key="5">
    <source>
        <dbReference type="PROSITE" id="PS50404"/>
    </source>
</evidence>
<gene>
    <name evidence="6" type="ORF">BXZ70DRAFT_1031159</name>
</gene>
<dbReference type="EC" id="2.5.1.18" evidence="2"/>
<reference evidence="6" key="1">
    <citation type="journal article" date="2021" name="New Phytol.">
        <title>Evolutionary innovations through gain and loss of genes in the ectomycorrhizal Boletales.</title>
        <authorList>
            <person name="Wu G."/>
            <person name="Miyauchi S."/>
            <person name="Morin E."/>
            <person name="Kuo A."/>
            <person name="Drula E."/>
            <person name="Varga T."/>
            <person name="Kohler A."/>
            <person name="Feng B."/>
            <person name="Cao Y."/>
            <person name="Lipzen A."/>
            <person name="Daum C."/>
            <person name="Hundley H."/>
            <person name="Pangilinan J."/>
            <person name="Johnson J."/>
            <person name="Barry K."/>
            <person name="LaButti K."/>
            <person name="Ng V."/>
            <person name="Ahrendt S."/>
            <person name="Min B."/>
            <person name="Choi I.G."/>
            <person name="Park H."/>
            <person name="Plett J.M."/>
            <person name="Magnuson J."/>
            <person name="Spatafora J.W."/>
            <person name="Nagy L.G."/>
            <person name="Henrissat B."/>
            <person name="Grigoriev I.V."/>
            <person name="Yang Z.L."/>
            <person name="Xu J."/>
            <person name="Martin F.M."/>
        </authorList>
    </citation>
    <scope>NUCLEOTIDE SEQUENCE</scope>
    <source>
        <strain evidence="6">KKN 215</strain>
    </source>
</reference>
<dbReference type="Proteomes" id="UP000813824">
    <property type="component" value="Unassembled WGS sequence"/>
</dbReference>
<dbReference type="FunFam" id="3.40.30.10:FF:000156">
    <property type="entry name" value="Glutathione S-transferase 1"/>
    <property type="match status" value="1"/>
</dbReference>
<dbReference type="GO" id="GO:0004602">
    <property type="term" value="F:glutathione peroxidase activity"/>
    <property type="evidence" value="ECO:0007669"/>
    <property type="project" value="UniProtKB-ARBA"/>
</dbReference>
<dbReference type="PROSITE" id="PS50404">
    <property type="entry name" value="GST_NTER"/>
    <property type="match status" value="1"/>
</dbReference>
<dbReference type="SUPFAM" id="SSF52833">
    <property type="entry name" value="Thioredoxin-like"/>
    <property type="match status" value="1"/>
</dbReference>
<dbReference type="InterPro" id="IPR036249">
    <property type="entry name" value="Thioredoxin-like_sf"/>
</dbReference>
<proteinExistence type="inferred from homology"/>
<evidence type="ECO:0000256" key="3">
    <source>
        <dbReference type="ARBA" id="ARBA00022679"/>
    </source>
</evidence>
<evidence type="ECO:0000313" key="7">
    <source>
        <dbReference type="Proteomes" id="UP000813824"/>
    </source>
</evidence>
<dbReference type="SFLD" id="SFLDS00019">
    <property type="entry name" value="Glutathione_Transferase_(cytos"/>
    <property type="match status" value="1"/>
</dbReference>
<dbReference type="SFLD" id="SFLDG00358">
    <property type="entry name" value="Main_(cytGST)"/>
    <property type="match status" value="1"/>
</dbReference>
<evidence type="ECO:0000313" key="6">
    <source>
        <dbReference type="EMBL" id="KAH8097038.1"/>
    </source>
</evidence>
<name>A0A8K0UL09_9AGAR</name>
<sequence>MLTVHHLNNSRSQRLLWLLEELEVPYEIKKYQRGADLLAPKELKQVHPLGLSPIITDGDVTLAESGAIIEYVIEKYGGSKAHPPESGKIHDLYFKHYVEGSLMPLLVNSLIFTIVPQRAPFIIRPLVRPIFNMLLAQMVTPRLKEHAKMIEDHLTKDSKQWLAGGTEPTASDFIMSFALESWATKDPEILGPNTKAYVKRIHERPAYQRGLEKGGEYAYGQPKL</sequence>
<dbReference type="InterPro" id="IPR036282">
    <property type="entry name" value="Glutathione-S-Trfase_C_sf"/>
</dbReference>
<accession>A0A8K0UL09</accession>
<comment type="caution">
    <text evidence="6">The sequence shown here is derived from an EMBL/GenBank/DDBJ whole genome shotgun (WGS) entry which is preliminary data.</text>
</comment>
<comment type="catalytic activity">
    <reaction evidence="4">
        <text>RX + glutathione = an S-substituted glutathione + a halide anion + H(+)</text>
        <dbReference type="Rhea" id="RHEA:16437"/>
        <dbReference type="ChEBI" id="CHEBI:15378"/>
        <dbReference type="ChEBI" id="CHEBI:16042"/>
        <dbReference type="ChEBI" id="CHEBI:17792"/>
        <dbReference type="ChEBI" id="CHEBI:57925"/>
        <dbReference type="ChEBI" id="CHEBI:90779"/>
        <dbReference type="EC" id="2.5.1.18"/>
    </reaction>
</comment>
<dbReference type="SUPFAM" id="SSF47616">
    <property type="entry name" value="GST C-terminal domain-like"/>
    <property type="match status" value="1"/>
</dbReference>
<dbReference type="OrthoDB" id="2098326at2759"/>
<organism evidence="6 7">
    <name type="scientific">Cristinia sonorae</name>
    <dbReference type="NCBI Taxonomy" id="1940300"/>
    <lineage>
        <taxon>Eukaryota</taxon>
        <taxon>Fungi</taxon>
        <taxon>Dikarya</taxon>
        <taxon>Basidiomycota</taxon>
        <taxon>Agaricomycotina</taxon>
        <taxon>Agaricomycetes</taxon>
        <taxon>Agaricomycetidae</taxon>
        <taxon>Agaricales</taxon>
        <taxon>Pleurotineae</taxon>
        <taxon>Stephanosporaceae</taxon>
        <taxon>Cristinia</taxon>
    </lineage>
</organism>
<keyword evidence="3" id="KW-0808">Transferase</keyword>
<dbReference type="CDD" id="cd03046">
    <property type="entry name" value="GST_N_GTT1_like"/>
    <property type="match status" value="1"/>
</dbReference>
<feature type="domain" description="GST N-terminal" evidence="5">
    <location>
        <begin position="1"/>
        <end position="80"/>
    </location>
</feature>
<dbReference type="InterPro" id="IPR040079">
    <property type="entry name" value="Glutathione_S-Trfase"/>
</dbReference>
<dbReference type="Gene3D" id="1.20.1050.10">
    <property type="match status" value="1"/>
</dbReference>
<evidence type="ECO:0000256" key="4">
    <source>
        <dbReference type="ARBA" id="ARBA00047960"/>
    </source>
</evidence>
<dbReference type="EMBL" id="JAEVFJ010000021">
    <property type="protein sequence ID" value="KAH8097038.1"/>
    <property type="molecule type" value="Genomic_DNA"/>
</dbReference>
<evidence type="ECO:0000256" key="2">
    <source>
        <dbReference type="ARBA" id="ARBA00012452"/>
    </source>
</evidence>
<dbReference type="InterPro" id="IPR004045">
    <property type="entry name" value="Glutathione_S-Trfase_N"/>
</dbReference>
<dbReference type="Pfam" id="PF02798">
    <property type="entry name" value="GST_N"/>
    <property type="match status" value="1"/>
</dbReference>
<dbReference type="SFLD" id="SFLDG01150">
    <property type="entry name" value="Main.1:_Beta-like"/>
    <property type="match status" value="1"/>
</dbReference>